<proteinExistence type="predicted"/>
<organism evidence="2 3">
    <name type="scientific">Pseudoloma neurophilia</name>
    <dbReference type="NCBI Taxonomy" id="146866"/>
    <lineage>
        <taxon>Eukaryota</taxon>
        <taxon>Fungi</taxon>
        <taxon>Fungi incertae sedis</taxon>
        <taxon>Microsporidia</taxon>
        <taxon>Pseudoloma</taxon>
    </lineage>
</organism>
<reference evidence="2 3" key="1">
    <citation type="submission" date="2015-07" db="EMBL/GenBank/DDBJ databases">
        <title>The genome of Pseudoloma neurophilia, a relevant intracellular parasite of the zebrafish.</title>
        <authorList>
            <person name="Ndikumana S."/>
            <person name="Pelin A."/>
            <person name="Sanders J."/>
            <person name="Corradi N."/>
        </authorList>
    </citation>
    <scope>NUCLEOTIDE SEQUENCE [LARGE SCALE GENOMIC DNA]</scope>
    <source>
        <strain evidence="2 3">MK1</strain>
    </source>
</reference>
<sequence>TEKDEQKNTGVKNIIVKYLRSSYKQILAVTYIIFFIILSQIVCFQNQIIFLTPHDSSEKISGNMVQIERKDGTNLVISICENLSNIDLVFFHGRGASNRVHNKITKKLSKYNTISFFWPGYLQNNFLINKKSFKSDLEIFTDYLKKRKSIRNNKIFILGQSFGCNFALFTSKILNVPVILENPFYCLQSTILTSRFFFLSYFLIYNYDNSKYITDIKNKKHVLAILSGKEELFSKSQVKKVKKLLDENKIENIGISEAKHHDVGKFEEFYTAVHNFISSS</sequence>
<accession>A0A0R0LSB9</accession>
<evidence type="ECO:0000313" key="3">
    <source>
        <dbReference type="Proteomes" id="UP000051530"/>
    </source>
</evidence>
<dbReference type="SUPFAM" id="SSF53474">
    <property type="entry name" value="alpha/beta-Hydrolases"/>
    <property type="match status" value="1"/>
</dbReference>
<feature type="non-terminal residue" evidence="2">
    <location>
        <position position="1"/>
    </location>
</feature>
<comment type="caution">
    <text evidence="2">The sequence shown here is derived from an EMBL/GenBank/DDBJ whole genome shotgun (WGS) entry which is preliminary data.</text>
</comment>
<name>A0A0R0LSB9_9MICR</name>
<dbReference type="AlphaFoldDB" id="A0A0R0LSB9"/>
<dbReference type="PANTHER" id="PTHR12277:SF81">
    <property type="entry name" value="PROTEIN ABHD13"/>
    <property type="match status" value="1"/>
</dbReference>
<protein>
    <submittedName>
        <fullName evidence="2">Carboxylesterase</fullName>
    </submittedName>
</protein>
<gene>
    <name evidence="2" type="ORF">M153_9702000971</name>
</gene>
<dbReference type="InterPro" id="IPR029058">
    <property type="entry name" value="AB_hydrolase_fold"/>
</dbReference>
<keyword evidence="1" id="KW-1133">Transmembrane helix</keyword>
<dbReference type="VEuPathDB" id="MicrosporidiaDB:M153_9702000971"/>
<dbReference type="Gene3D" id="3.40.50.1820">
    <property type="entry name" value="alpha/beta hydrolase"/>
    <property type="match status" value="1"/>
</dbReference>
<keyword evidence="3" id="KW-1185">Reference proteome</keyword>
<evidence type="ECO:0000313" key="2">
    <source>
        <dbReference type="EMBL" id="KRH92218.1"/>
    </source>
</evidence>
<dbReference type="EMBL" id="LGUB01001105">
    <property type="protein sequence ID" value="KRH92218.1"/>
    <property type="molecule type" value="Genomic_DNA"/>
</dbReference>
<keyword evidence="1" id="KW-0472">Membrane</keyword>
<dbReference type="PANTHER" id="PTHR12277">
    <property type="entry name" value="ALPHA/BETA HYDROLASE DOMAIN-CONTAINING PROTEIN"/>
    <property type="match status" value="1"/>
</dbReference>
<feature type="transmembrane region" description="Helical" evidence="1">
    <location>
        <begin position="26"/>
        <end position="44"/>
    </location>
</feature>
<evidence type="ECO:0000256" key="1">
    <source>
        <dbReference type="SAM" id="Phobius"/>
    </source>
</evidence>
<dbReference type="OrthoDB" id="2186193at2759"/>
<keyword evidence="1" id="KW-0812">Transmembrane</keyword>
<dbReference type="Proteomes" id="UP000051530">
    <property type="component" value="Unassembled WGS sequence"/>
</dbReference>